<accession>A0ABY5TIX6</accession>
<name>A0ABY5TIX6_9GAMM</name>
<keyword evidence="4" id="KW-1185">Reference proteome</keyword>
<evidence type="ECO:0000259" key="2">
    <source>
        <dbReference type="PROSITE" id="PS50943"/>
    </source>
</evidence>
<dbReference type="CDD" id="cd00093">
    <property type="entry name" value="HTH_XRE"/>
    <property type="match status" value="1"/>
</dbReference>
<evidence type="ECO:0000313" key="4">
    <source>
        <dbReference type="Proteomes" id="UP001059934"/>
    </source>
</evidence>
<dbReference type="SUPFAM" id="SSF47413">
    <property type="entry name" value="lambda repressor-like DNA-binding domains"/>
    <property type="match status" value="1"/>
</dbReference>
<dbReference type="Gene3D" id="1.10.260.40">
    <property type="entry name" value="lambda repressor-like DNA-binding domains"/>
    <property type="match status" value="1"/>
</dbReference>
<dbReference type="Pfam" id="PF13560">
    <property type="entry name" value="HTH_31"/>
    <property type="match status" value="1"/>
</dbReference>
<dbReference type="Proteomes" id="UP001059934">
    <property type="component" value="Chromosome"/>
</dbReference>
<sequence>MKIDYLTPEGATLNEMGRRLARVRKQQGFSQTRLAEEAGLGVATLRRIESGQDGQMASWIKLLKALRMTAAIDALLPETFASPMAEVLSTAKQSKKGRVAEPGVRWGDERE</sequence>
<evidence type="ECO:0000313" key="3">
    <source>
        <dbReference type="EMBL" id="UVW33798.1"/>
    </source>
</evidence>
<dbReference type="InterPro" id="IPR010982">
    <property type="entry name" value="Lambda_DNA-bd_dom_sf"/>
</dbReference>
<feature type="region of interest" description="Disordered" evidence="1">
    <location>
        <begin position="90"/>
        <end position="111"/>
    </location>
</feature>
<dbReference type="PROSITE" id="PS50943">
    <property type="entry name" value="HTH_CROC1"/>
    <property type="match status" value="1"/>
</dbReference>
<feature type="domain" description="HTH cro/C1-type" evidence="2">
    <location>
        <begin position="20"/>
        <end position="72"/>
    </location>
</feature>
<reference evidence="3" key="1">
    <citation type="submission" date="2022-08" db="EMBL/GenBank/DDBJ databases">
        <title>Catabolic pathway analysis in culturable SAR92 clade bacteria reveals their overlooked roles in DMSP degradation in coastal seas.</title>
        <authorList>
            <person name="He X."/>
            <person name="Zhang X."/>
            <person name="Zhang Y."/>
        </authorList>
    </citation>
    <scope>NUCLEOTIDE SEQUENCE</scope>
    <source>
        <strain evidence="3">H455</strain>
    </source>
</reference>
<evidence type="ECO:0000256" key="1">
    <source>
        <dbReference type="SAM" id="MobiDB-lite"/>
    </source>
</evidence>
<gene>
    <name evidence="3" type="ORF">NYF23_07020</name>
</gene>
<dbReference type="EMBL" id="CP103416">
    <property type="protein sequence ID" value="UVW33798.1"/>
    <property type="molecule type" value="Genomic_DNA"/>
</dbReference>
<organism evidence="3 4">
    <name type="scientific">SAR92 clade bacterium H455</name>
    <dbReference type="NCBI Taxonomy" id="2974818"/>
    <lineage>
        <taxon>Bacteria</taxon>
        <taxon>Pseudomonadati</taxon>
        <taxon>Pseudomonadota</taxon>
        <taxon>Gammaproteobacteria</taxon>
        <taxon>Cellvibrionales</taxon>
        <taxon>Porticoccaceae</taxon>
        <taxon>SAR92 clade</taxon>
    </lineage>
</organism>
<dbReference type="InterPro" id="IPR001387">
    <property type="entry name" value="Cro/C1-type_HTH"/>
</dbReference>
<dbReference type="SMART" id="SM00530">
    <property type="entry name" value="HTH_XRE"/>
    <property type="match status" value="1"/>
</dbReference>
<protein>
    <submittedName>
        <fullName evidence="3">Helix-turn-helix transcriptional regulator</fullName>
    </submittedName>
</protein>
<proteinExistence type="predicted"/>